<evidence type="ECO:0000313" key="1">
    <source>
        <dbReference type="EMBL" id="GAG91677.1"/>
    </source>
</evidence>
<protein>
    <submittedName>
        <fullName evidence="1">Uncharacterized protein</fullName>
    </submittedName>
</protein>
<reference evidence="1" key="1">
    <citation type="journal article" date="2014" name="Front. Microbiol.">
        <title>High frequency of phylogenetically diverse reductive dehalogenase-homologous genes in deep subseafloor sedimentary metagenomes.</title>
        <authorList>
            <person name="Kawai M."/>
            <person name="Futagami T."/>
            <person name="Toyoda A."/>
            <person name="Takaki Y."/>
            <person name="Nishi S."/>
            <person name="Hori S."/>
            <person name="Arai W."/>
            <person name="Tsubouchi T."/>
            <person name="Morono Y."/>
            <person name="Uchiyama I."/>
            <person name="Ito T."/>
            <person name="Fujiyama A."/>
            <person name="Inagaki F."/>
            <person name="Takami H."/>
        </authorList>
    </citation>
    <scope>NUCLEOTIDE SEQUENCE</scope>
    <source>
        <strain evidence="1">Expedition CK06-06</strain>
    </source>
</reference>
<sequence>MVKKIGIITGREYNFPNALIEAIHHKGKGEVVAEMATMGAGYLGELPA</sequence>
<feature type="non-terminal residue" evidence="1">
    <location>
        <position position="48"/>
    </location>
</feature>
<organism evidence="1">
    <name type="scientific">marine sediment metagenome</name>
    <dbReference type="NCBI Taxonomy" id="412755"/>
    <lineage>
        <taxon>unclassified sequences</taxon>
        <taxon>metagenomes</taxon>
        <taxon>ecological metagenomes</taxon>
    </lineage>
</organism>
<name>X1CF03_9ZZZZ</name>
<comment type="caution">
    <text evidence="1">The sequence shown here is derived from an EMBL/GenBank/DDBJ whole genome shotgun (WGS) entry which is preliminary data.</text>
</comment>
<proteinExistence type="predicted"/>
<gene>
    <name evidence="1" type="ORF">S01H4_50435</name>
</gene>
<dbReference type="AlphaFoldDB" id="X1CF03"/>
<dbReference type="EMBL" id="BART01028634">
    <property type="protein sequence ID" value="GAG91677.1"/>
    <property type="molecule type" value="Genomic_DNA"/>
</dbReference>
<accession>X1CF03</accession>